<gene>
    <name evidence="1" type="ORF">PVK06_016944</name>
</gene>
<evidence type="ECO:0000313" key="1">
    <source>
        <dbReference type="EMBL" id="KAK5833132.1"/>
    </source>
</evidence>
<reference evidence="1 2" key="1">
    <citation type="submission" date="2023-03" db="EMBL/GenBank/DDBJ databases">
        <title>WGS of Gossypium arboreum.</title>
        <authorList>
            <person name="Yu D."/>
        </authorList>
    </citation>
    <scope>NUCLEOTIDE SEQUENCE [LARGE SCALE GENOMIC DNA]</scope>
    <source>
        <tissue evidence="1">Leaf</tissue>
    </source>
</reference>
<comment type="caution">
    <text evidence="1">The sequence shown here is derived from an EMBL/GenBank/DDBJ whole genome shotgun (WGS) entry which is preliminary data.</text>
</comment>
<dbReference type="InterPro" id="IPR036770">
    <property type="entry name" value="Ankyrin_rpt-contain_sf"/>
</dbReference>
<name>A0ABR0Q265_GOSAR</name>
<dbReference type="Proteomes" id="UP001358586">
    <property type="component" value="Chromosome 5"/>
</dbReference>
<dbReference type="PANTHER" id="PTHR24128">
    <property type="entry name" value="HOMEOBOX PROTEIN WARIAI"/>
    <property type="match status" value="1"/>
</dbReference>
<accession>A0ABR0Q265</accession>
<organism evidence="1 2">
    <name type="scientific">Gossypium arboreum</name>
    <name type="common">Tree cotton</name>
    <name type="synonym">Gossypium nanking</name>
    <dbReference type="NCBI Taxonomy" id="29729"/>
    <lineage>
        <taxon>Eukaryota</taxon>
        <taxon>Viridiplantae</taxon>
        <taxon>Streptophyta</taxon>
        <taxon>Embryophyta</taxon>
        <taxon>Tracheophyta</taxon>
        <taxon>Spermatophyta</taxon>
        <taxon>Magnoliopsida</taxon>
        <taxon>eudicotyledons</taxon>
        <taxon>Gunneridae</taxon>
        <taxon>Pentapetalae</taxon>
        <taxon>rosids</taxon>
        <taxon>malvids</taxon>
        <taxon>Malvales</taxon>
        <taxon>Malvaceae</taxon>
        <taxon>Malvoideae</taxon>
        <taxon>Gossypium</taxon>
    </lineage>
</organism>
<dbReference type="PANTHER" id="PTHR24128:SF40">
    <property type="entry name" value="SERINE_THREONINE-PROTEIN PHOSPHATASE 6 REGULATORY ANKYRIN REPEAT SUBUNIT A-LIKE"/>
    <property type="match status" value="1"/>
</dbReference>
<dbReference type="SUPFAM" id="SSF48403">
    <property type="entry name" value="Ankyrin repeat"/>
    <property type="match status" value="1"/>
</dbReference>
<dbReference type="Gene3D" id="1.25.40.20">
    <property type="entry name" value="Ankyrin repeat-containing domain"/>
    <property type="match status" value="1"/>
</dbReference>
<protein>
    <submittedName>
        <fullName evidence="1">Uncharacterized protein</fullName>
    </submittedName>
</protein>
<evidence type="ECO:0000313" key="2">
    <source>
        <dbReference type="Proteomes" id="UP001358586"/>
    </source>
</evidence>
<proteinExistence type="predicted"/>
<keyword evidence="2" id="KW-1185">Reference proteome</keyword>
<dbReference type="EMBL" id="JARKNE010000005">
    <property type="protein sequence ID" value="KAK5833132.1"/>
    <property type="molecule type" value="Genomic_DNA"/>
</dbReference>
<sequence length="163" mass="18588">MEMDKGLKRAAESGNIDALYALIRDDGNVFKHIDEMEFIDTPLHIAAVSGKNALAMEMMNLKPSFARELNQDWFSPIHLALLNQQTEMVIDFLSVDKDLIRFKGKVGFTVLHQAALDENYVHLLPRFLNICPHCIFDLTVERRTALHVAAENNKFKAFKAMLE</sequence>